<dbReference type="EMBL" id="JABFNT010000025">
    <property type="protein sequence ID" value="NOJ78679.1"/>
    <property type="molecule type" value="Genomic_DNA"/>
</dbReference>
<gene>
    <name evidence="2" type="ORF">HNV28_10025</name>
</gene>
<evidence type="ECO:0000313" key="2">
    <source>
        <dbReference type="EMBL" id="NOJ78679.1"/>
    </source>
</evidence>
<sequence length="254" mass="27789">MPAQVLTSSDTDTDTPSHSLPVPKPKSLNEILPGASAESAVITADVSLYFKTDDNSHRFSKKLETDPTWISIKDPLFQAGNDAAHYARFIPPLPQEIKLAYTARWHLLHSATVTGQSTYTYKLNFTEGTEKTTAESFSAQLGASYEGLSATLSHTLSTSVTVSTSMTTEQMLSFEVPKNGVTVVAVWQLVQTFLLVDEDGKPFTYPPGGIWRITDNDGDGNQASVSFPLNERGVNINTMTLRSPMVYLDKTNFS</sequence>
<dbReference type="Proteomes" id="UP000533080">
    <property type="component" value="Unassembled WGS sequence"/>
</dbReference>
<comment type="caution">
    <text evidence="2">The sequence shown here is derived from an EMBL/GenBank/DDBJ whole genome shotgun (WGS) entry which is preliminary data.</text>
</comment>
<dbReference type="AlphaFoldDB" id="A0A7Y4IGE0"/>
<feature type="compositionally biased region" description="Low complexity" evidence="1">
    <location>
        <begin position="7"/>
        <end position="19"/>
    </location>
</feature>
<organism evidence="2 3">
    <name type="scientific">Myxococcus xanthus</name>
    <dbReference type="NCBI Taxonomy" id="34"/>
    <lineage>
        <taxon>Bacteria</taxon>
        <taxon>Pseudomonadati</taxon>
        <taxon>Myxococcota</taxon>
        <taxon>Myxococcia</taxon>
        <taxon>Myxococcales</taxon>
        <taxon>Cystobacterineae</taxon>
        <taxon>Myxococcaceae</taxon>
        <taxon>Myxococcus</taxon>
    </lineage>
</organism>
<protein>
    <submittedName>
        <fullName evidence="2">Uncharacterized protein</fullName>
    </submittedName>
</protein>
<reference evidence="2 3" key="1">
    <citation type="submission" date="2020-05" db="EMBL/GenBank/DDBJ databases">
        <authorList>
            <person name="Whitworth D."/>
        </authorList>
    </citation>
    <scope>NUCLEOTIDE SEQUENCE [LARGE SCALE GENOMIC DNA]</scope>
    <source>
        <strain evidence="2 3">AM005</strain>
    </source>
</reference>
<name>A0A7Y4IGE0_MYXXA</name>
<accession>A0A7Y4IGE0</accession>
<evidence type="ECO:0000256" key="1">
    <source>
        <dbReference type="SAM" id="MobiDB-lite"/>
    </source>
</evidence>
<evidence type="ECO:0000313" key="3">
    <source>
        <dbReference type="Proteomes" id="UP000533080"/>
    </source>
</evidence>
<proteinExistence type="predicted"/>
<feature type="region of interest" description="Disordered" evidence="1">
    <location>
        <begin position="1"/>
        <end position="25"/>
    </location>
</feature>